<dbReference type="Pfam" id="PF02481">
    <property type="entry name" value="DNA_processg_A"/>
    <property type="match status" value="1"/>
</dbReference>
<gene>
    <name evidence="4" type="ORF">MHY01S_27970</name>
</gene>
<evidence type="ECO:0000259" key="2">
    <source>
        <dbReference type="Pfam" id="PF02481"/>
    </source>
</evidence>
<dbReference type="PANTHER" id="PTHR43022:SF1">
    <property type="entry name" value="PROTEIN SMF"/>
    <property type="match status" value="1"/>
</dbReference>
<sequence length="337" mass="35734">MSDPLALALSPQVGPSRLQQALATDLSVEAVAELLGREIASGYAKTLQEGRAVQEREQATRLGLRLIGLWEPAYPEVLRHLESPPMVLYLKGELPPSERNIAVVGTRKASPWATAWTHKVARELAEAGVGVISGLALGIDAASHKGALEGGGYTLGVLGSAMDRFYPPQNRNLAEQMNVLSEFPLGTPPQAGLFPRRNRIVAALAKAVLVVEAGEKSGSLITARFAAELGRDVLAVPGRPGDTFSLGCNRLIQDGAGLVVNTEDVLNALGVRAPQKQAIQLEGPQAQVYRALLELSEALPDDLAQTTGLSTAETLSVLMLLELKGLAHSNAGRYRPI</sequence>
<feature type="domain" description="DprA winged helix" evidence="3">
    <location>
        <begin position="274"/>
        <end position="332"/>
    </location>
</feature>
<dbReference type="GO" id="GO:0009294">
    <property type="term" value="P:DNA-mediated transformation"/>
    <property type="evidence" value="ECO:0007669"/>
    <property type="project" value="InterPro"/>
</dbReference>
<dbReference type="InterPro" id="IPR041614">
    <property type="entry name" value="DprA_WH"/>
</dbReference>
<comment type="caution">
    <text evidence="4">The sequence shown here is derived from an EMBL/GenBank/DDBJ whole genome shotgun (WGS) entry which is preliminary data.</text>
</comment>
<dbReference type="InterPro" id="IPR036388">
    <property type="entry name" value="WH-like_DNA-bd_sf"/>
</dbReference>
<evidence type="ECO:0000313" key="5">
    <source>
        <dbReference type="Proteomes" id="UP000321197"/>
    </source>
</evidence>
<dbReference type="InterPro" id="IPR057666">
    <property type="entry name" value="DrpA_SLOG"/>
</dbReference>
<feature type="domain" description="Smf/DprA SLOG" evidence="2">
    <location>
        <begin position="66"/>
        <end position="269"/>
    </location>
</feature>
<name>A0A511R4U4_9DEIN</name>
<dbReference type="PANTHER" id="PTHR43022">
    <property type="entry name" value="PROTEIN SMF"/>
    <property type="match status" value="1"/>
</dbReference>
<organism evidence="4 5">
    <name type="scientific">Meiothermus hypogaeus NBRC 106114</name>
    <dbReference type="NCBI Taxonomy" id="1227553"/>
    <lineage>
        <taxon>Bacteria</taxon>
        <taxon>Thermotogati</taxon>
        <taxon>Deinococcota</taxon>
        <taxon>Deinococci</taxon>
        <taxon>Thermales</taxon>
        <taxon>Thermaceae</taxon>
        <taxon>Meiothermus</taxon>
    </lineage>
</organism>
<dbReference type="OrthoDB" id="9785707at2"/>
<dbReference type="AlphaFoldDB" id="A0A511R4U4"/>
<dbReference type="InterPro" id="IPR003488">
    <property type="entry name" value="DprA"/>
</dbReference>
<dbReference type="Gene3D" id="1.10.10.10">
    <property type="entry name" value="Winged helix-like DNA-binding domain superfamily/Winged helix DNA-binding domain"/>
    <property type="match status" value="1"/>
</dbReference>
<reference evidence="4 5" key="1">
    <citation type="submission" date="2019-07" db="EMBL/GenBank/DDBJ databases">
        <title>Whole genome shotgun sequence of Meiothermus hypogaeus NBRC 106114.</title>
        <authorList>
            <person name="Hosoyama A."/>
            <person name="Uohara A."/>
            <person name="Ohji S."/>
            <person name="Ichikawa N."/>
        </authorList>
    </citation>
    <scope>NUCLEOTIDE SEQUENCE [LARGE SCALE GENOMIC DNA]</scope>
    <source>
        <strain evidence="4 5">NBRC 106114</strain>
    </source>
</reference>
<dbReference type="Proteomes" id="UP000321197">
    <property type="component" value="Unassembled WGS sequence"/>
</dbReference>
<dbReference type="Gene3D" id="3.40.50.450">
    <property type="match status" value="1"/>
</dbReference>
<comment type="similarity">
    <text evidence="1">Belongs to the DprA/Smf family.</text>
</comment>
<dbReference type="SUPFAM" id="SSF102405">
    <property type="entry name" value="MCP/YpsA-like"/>
    <property type="match status" value="1"/>
</dbReference>
<dbReference type="EMBL" id="BJXL01000116">
    <property type="protein sequence ID" value="GEM84631.1"/>
    <property type="molecule type" value="Genomic_DNA"/>
</dbReference>
<dbReference type="NCBIfam" id="TIGR00732">
    <property type="entry name" value="dprA"/>
    <property type="match status" value="1"/>
</dbReference>
<proteinExistence type="inferred from homology"/>
<dbReference type="RefSeq" id="WP_119341271.1">
    <property type="nucleotide sequence ID" value="NZ_BJXL01000116.1"/>
</dbReference>
<accession>A0A511R4U4</accession>
<dbReference type="Pfam" id="PF17782">
    <property type="entry name" value="WHD_DprA"/>
    <property type="match status" value="1"/>
</dbReference>
<evidence type="ECO:0000259" key="3">
    <source>
        <dbReference type="Pfam" id="PF17782"/>
    </source>
</evidence>
<evidence type="ECO:0000256" key="1">
    <source>
        <dbReference type="ARBA" id="ARBA00006525"/>
    </source>
</evidence>
<evidence type="ECO:0000313" key="4">
    <source>
        <dbReference type="EMBL" id="GEM84631.1"/>
    </source>
</evidence>
<protein>
    <submittedName>
        <fullName evidence="4">DNA processing protein DprA</fullName>
    </submittedName>
</protein>